<dbReference type="EMBL" id="JBHSCX010000020">
    <property type="protein sequence ID" value="MFC4363419.1"/>
    <property type="molecule type" value="Genomic_DNA"/>
</dbReference>
<dbReference type="Gene3D" id="3.40.210.20">
    <property type="entry name" value="MvaI/BcnI restriction endonuclease, catalytic domain"/>
    <property type="match status" value="1"/>
</dbReference>
<feature type="domain" description="MvaI/BcnI restriction endonuclease" evidence="1">
    <location>
        <begin position="220"/>
        <end position="472"/>
    </location>
</feature>
<keyword evidence="2" id="KW-0540">Nuclease</keyword>
<evidence type="ECO:0000313" key="2">
    <source>
        <dbReference type="EMBL" id="MFC4363419.1"/>
    </source>
</evidence>
<evidence type="ECO:0000259" key="1">
    <source>
        <dbReference type="Pfam" id="PF15515"/>
    </source>
</evidence>
<protein>
    <submittedName>
        <fullName evidence="2">MvaI/BcnI family restriction endonuclease</fullName>
    </submittedName>
</protein>
<comment type="caution">
    <text evidence="2">The sequence shown here is derived from an EMBL/GenBank/DDBJ whole genome shotgun (WGS) entry which is preliminary data.</text>
</comment>
<accession>A0ABV8V7G5</accession>
<dbReference type="Pfam" id="PF15515">
    <property type="entry name" value="MvaI_BcnI"/>
    <property type="match status" value="1"/>
</dbReference>
<keyword evidence="3" id="KW-1185">Reference proteome</keyword>
<dbReference type="GO" id="GO:0004519">
    <property type="term" value="F:endonuclease activity"/>
    <property type="evidence" value="ECO:0007669"/>
    <property type="project" value="UniProtKB-KW"/>
</dbReference>
<sequence length="482" mass="53901">MSNKPKIYDSANSLDLSLENLVDIYRRLGVDRIIYKILAPNDNSKNQPYLAGHFTDIGFIPTGELQASASTSTKTNDPKRQIKFTAGLNFHWLSPEGQVYPAPTAKLIYYPQFPEVRLSGFLQGSPIDMGGWMDPSKLGRSEGRVLLFGVRSDGAIFAFLATPNSRVSREIHGEKYYVLSSVLRELPYAKHKPITEQTEFAIRENLAPYHVESDARRKLISELRRIYLAGQITSKKLNRDGVANAYTARNGGGYTLEAELGIMPNGIAEPDYHGWEIKQFGVKKFELVGSKALTLMTPEPDGGLYKNEGVKSFIRSYGYRSANIADRYDFTGRHFASRICEKSGLTLVTTGFDCGSKSMVDATGFIGLLDKNDNIAASWSYTKLLTHWKQKHARAAYIPSIAIDLPDGHRAYCYGGNVRLYEGTDINKLLGAIVDQHVYYDPGIKMEQASTKEVVKKRSQFRIKSNALDCLYNKLDEVDVTL</sequence>
<name>A0ABV8V7G5_9GAMM</name>
<reference evidence="3" key="1">
    <citation type="journal article" date="2019" name="Int. J. Syst. Evol. Microbiol.">
        <title>The Global Catalogue of Microorganisms (GCM) 10K type strain sequencing project: providing services to taxonomists for standard genome sequencing and annotation.</title>
        <authorList>
            <consortium name="The Broad Institute Genomics Platform"/>
            <consortium name="The Broad Institute Genome Sequencing Center for Infectious Disease"/>
            <person name="Wu L."/>
            <person name="Ma J."/>
        </authorList>
    </citation>
    <scope>NUCLEOTIDE SEQUENCE [LARGE SCALE GENOMIC DNA]</scope>
    <source>
        <strain evidence="3">CECT 8570</strain>
    </source>
</reference>
<dbReference type="Proteomes" id="UP001595840">
    <property type="component" value="Unassembled WGS sequence"/>
</dbReference>
<organism evidence="2 3">
    <name type="scientific">Simiduia curdlanivorans</name>
    <dbReference type="NCBI Taxonomy" id="1492769"/>
    <lineage>
        <taxon>Bacteria</taxon>
        <taxon>Pseudomonadati</taxon>
        <taxon>Pseudomonadota</taxon>
        <taxon>Gammaproteobacteria</taxon>
        <taxon>Cellvibrionales</taxon>
        <taxon>Cellvibrionaceae</taxon>
        <taxon>Simiduia</taxon>
    </lineage>
</organism>
<dbReference type="InterPro" id="IPR029127">
    <property type="entry name" value="MvaI_BcnI"/>
</dbReference>
<evidence type="ECO:0000313" key="3">
    <source>
        <dbReference type="Proteomes" id="UP001595840"/>
    </source>
</evidence>
<keyword evidence="2" id="KW-0378">Hydrolase</keyword>
<dbReference type="InterPro" id="IPR043004">
    <property type="entry name" value="MvaI_BcnI_cat"/>
</dbReference>
<proteinExistence type="predicted"/>
<dbReference type="RefSeq" id="WP_290261202.1">
    <property type="nucleotide sequence ID" value="NZ_JAUFQG010000004.1"/>
</dbReference>
<keyword evidence="2" id="KW-0255">Endonuclease</keyword>
<gene>
    <name evidence="2" type="ORF">ACFOX3_13975</name>
</gene>